<comment type="similarity">
    <text evidence="11">Belongs to the peptidase S1 family. CLIP subfamily.</text>
</comment>
<feature type="domain" description="Peptidase S1" evidence="14">
    <location>
        <begin position="107"/>
        <end position="403"/>
    </location>
</feature>
<name>A0A182WTI6_ANOQN</name>
<dbReference type="Proteomes" id="UP000076407">
    <property type="component" value="Unassembled WGS sequence"/>
</dbReference>
<keyword evidence="4" id="KW-0645">Protease</keyword>
<dbReference type="PROSITE" id="PS00135">
    <property type="entry name" value="TRYPSIN_SER"/>
    <property type="match status" value="1"/>
</dbReference>
<evidence type="ECO:0000313" key="17">
    <source>
        <dbReference type="Proteomes" id="UP000076407"/>
    </source>
</evidence>
<dbReference type="Pfam" id="PF12032">
    <property type="entry name" value="CLIP"/>
    <property type="match status" value="2"/>
</dbReference>
<keyword evidence="10" id="KW-0325">Glycoprotein</keyword>
<dbReference type="InterPro" id="IPR038565">
    <property type="entry name" value="CLIP_sf"/>
</dbReference>
<evidence type="ECO:0000313" key="16">
    <source>
        <dbReference type="EnsemblMetazoa" id="AQUA000840-PA"/>
    </source>
</evidence>
<keyword evidence="12" id="KW-0472">Membrane</keyword>
<dbReference type="PANTHER" id="PTHR24256">
    <property type="entry name" value="TRYPTASE-RELATED"/>
    <property type="match status" value="1"/>
</dbReference>
<dbReference type="EnsemblMetazoa" id="AQUA000840-RA">
    <property type="protein sequence ID" value="AQUA000840-PA"/>
    <property type="gene ID" value="AQUA000840"/>
</dbReference>
<dbReference type="InterPro" id="IPR043504">
    <property type="entry name" value="Peptidase_S1_PA_chymotrypsin"/>
</dbReference>
<dbReference type="PROSITE" id="PS50240">
    <property type="entry name" value="TRYPSIN_DOM"/>
    <property type="match status" value="1"/>
</dbReference>
<keyword evidence="8" id="KW-0391">Immunity</keyword>
<dbReference type="PROSITE" id="PS51888">
    <property type="entry name" value="CLIP"/>
    <property type="match status" value="1"/>
</dbReference>
<keyword evidence="12" id="KW-1133">Transmembrane helix</keyword>
<dbReference type="GO" id="GO:0004252">
    <property type="term" value="F:serine-type endopeptidase activity"/>
    <property type="evidence" value="ECO:0007669"/>
    <property type="project" value="InterPro"/>
</dbReference>
<evidence type="ECO:0000256" key="8">
    <source>
        <dbReference type="ARBA" id="ARBA00022859"/>
    </source>
</evidence>
<keyword evidence="7" id="KW-0720">Serine protease</keyword>
<evidence type="ECO:0000256" key="2">
    <source>
        <dbReference type="ARBA" id="ARBA00022525"/>
    </source>
</evidence>
<protein>
    <submittedName>
        <fullName evidence="16">Uncharacterized protein</fullName>
    </submittedName>
</protein>
<evidence type="ECO:0000256" key="9">
    <source>
        <dbReference type="ARBA" id="ARBA00023157"/>
    </source>
</evidence>
<dbReference type="SMART" id="SM00020">
    <property type="entry name" value="Tryp_SPc"/>
    <property type="match status" value="1"/>
</dbReference>
<keyword evidence="9" id="KW-1015">Disulfide bond</keyword>
<evidence type="ECO:0000259" key="14">
    <source>
        <dbReference type="PROSITE" id="PS50240"/>
    </source>
</evidence>
<dbReference type="GO" id="GO:0006508">
    <property type="term" value="P:proteolysis"/>
    <property type="evidence" value="ECO:0007669"/>
    <property type="project" value="UniProtKB-KW"/>
</dbReference>
<evidence type="ECO:0000256" key="4">
    <source>
        <dbReference type="ARBA" id="ARBA00022670"/>
    </source>
</evidence>
<sequence>MAKLVDCVLLLLAFIAAVRGQEACRTPDHRDGVCHPVQQCPSVRDEFFNSDRVLSEDEIDYLRKLQCKTKDVTICCPDGVTTVDQYNTATDTDCADGNPDDCADPPQNFGIEAQIVHPGYDKNGPYQHHDIALIRLDRDVTMNNFVSPVCLPPDDFPPTSPGLNVTAVGFGHTGRQRTVLRTSFANGKCRALKTSTMSSAVLLLLVCGCALAVLSPVAYGAPMDTDDRPVWDSIRLCDIPNEPSPGQCMLPAECVAYGKINDVSSLSSIERFSFIKQIQCNGSDTVPYVCCPRNIKDNLGPDVLSPIKLKLSLPYVEREKCSKTFRPWSFALGPGQMCAGGERAKDTCAGDSGSPLMSYDMKRAIWYITGIVSLGVRGCGVEGLPGVYTNVHHYLPWIKMYTGA</sequence>
<feature type="domain" description="Clip" evidence="15">
    <location>
        <begin position="23"/>
        <end position="76"/>
    </location>
</feature>
<reference evidence="16" key="1">
    <citation type="submission" date="2020-05" db="UniProtKB">
        <authorList>
            <consortium name="EnsemblMetazoa"/>
        </authorList>
    </citation>
    <scope>IDENTIFICATION</scope>
    <source>
        <strain evidence="16">SANGQUA</strain>
    </source>
</reference>
<feature type="transmembrane region" description="Helical" evidence="12">
    <location>
        <begin position="197"/>
        <end position="219"/>
    </location>
</feature>
<dbReference type="VEuPathDB" id="VectorBase:AQUA000840"/>
<evidence type="ECO:0000256" key="6">
    <source>
        <dbReference type="ARBA" id="ARBA00022801"/>
    </source>
</evidence>
<dbReference type="AlphaFoldDB" id="A0A182WTI6"/>
<dbReference type="Gene3D" id="2.40.10.10">
    <property type="entry name" value="Trypsin-like serine proteases"/>
    <property type="match status" value="2"/>
</dbReference>
<proteinExistence type="inferred from homology"/>
<dbReference type="SUPFAM" id="SSF50494">
    <property type="entry name" value="Trypsin-like serine proteases"/>
    <property type="match status" value="1"/>
</dbReference>
<dbReference type="GO" id="GO:0005576">
    <property type="term" value="C:extracellular region"/>
    <property type="evidence" value="ECO:0007669"/>
    <property type="project" value="UniProtKB-SubCell"/>
</dbReference>
<dbReference type="InterPro" id="IPR001254">
    <property type="entry name" value="Trypsin_dom"/>
</dbReference>
<accession>A0A182WTI6</accession>
<evidence type="ECO:0000256" key="12">
    <source>
        <dbReference type="SAM" id="Phobius"/>
    </source>
</evidence>
<feature type="chain" id="PRO_5034220074" evidence="13">
    <location>
        <begin position="21"/>
        <end position="404"/>
    </location>
</feature>
<evidence type="ECO:0000256" key="7">
    <source>
        <dbReference type="ARBA" id="ARBA00022825"/>
    </source>
</evidence>
<evidence type="ECO:0000256" key="13">
    <source>
        <dbReference type="SAM" id="SignalP"/>
    </source>
</evidence>
<dbReference type="InterPro" id="IPR033116">
    <property type="entry name" value="TRYPSIN_SER"/>
</dbReference>
<keyword evidence="6" id="KW-0378">Hydrolase</keyword>
<dbReference type="SMART" id="SM00680">
    <property type="entry name" value="CLIP"/>
    <property type="match status" value="2"/>
</dbReference>
<keyword evidence="3" id="KW-0399">Innate immunity</keyword>
<organism evidence="16 17">
    <name type="scientific">Anopheles quadriannulatus</name>
    <name type="common">Mosquito</name>
    <dbReference type="NCBI Taxonomy" id="34691"/>
    <lineage>
        <taxon>Eukaryota</taxon>
        <taxon>Metazoa</taxon>
        <taxon>Ecdysozoa</taxon>
        <taxon>Arthropoda</taxon>
        <taxon>Hexapoda</taxon>
        <taxon>Insecta</taxon>
        <taxon>Pterygota</taxon>
        <taxon>Neoptera</taxon>
        <taxon>Endopterygota</taxon>
        <taxon>Diptera</taxon>
        <taxon>Nematocera</taxon>
        <taxon>Culicoidea</taxon>
        <taxon>Culicidae</taxon>
        <taxon>Anophelinae</taxon>
        <taxon>Anopheles</taxon>
    </lineage>
</organism>
<keyword evidence="5 13" id="KW-0732">Signal</keyword>
<evidence type="ECO:0000256" key="11">
    <source>
        <dbReference type="ARBA" id="ARBA00024195"/>
    </source>
</evidence>
<dbReference type="Gene3D" id="3.30.1640.30">
    <property type="match status" value="2"/>
</dbReference>
<keyword evidence="17" id="KW-1185">Reference proteome</keyword>
<evidence type="ECO:0000256" key="1">
    <source>
        <dbReference type="ARBA" id="ARBA00004613"/>
    </source>
</evidence>
<dbReference type="InterPro" id="IPR022700">
    <property type="entry name" value="CLIP"/>
</dbReference>
<keyword evidence="12" id="KW-0812">Transmembrane</keyword>
<evidence type="ECO:0000256" key="10">
    <source>
        <dbReference type="ARBA" id="ARBA00023180"/>
    </source>
</evidence>
<dbReference type="STRING" id="34691.A0A182WTI6"/>
<comment type="subcellular location">
    <subcellularLocation>
        <location evidence="1">Secreted</location>
    </subcellularLocation>
</comment>
<evidence type="ECO:0000256" key="5">
    <source>
        <dbReference type="ARBA" id="ARBA00022729"/>
    </source>
</evidence>
<dbReference type="InterPro" id="IPR051487">
    <property type="entry name" value="Ser/Thr_Proteases_Immune/Dev"/>
</dbReference>
<dbReference type="GO" id="GO:0045087">
    <property type="term" value="P:innate immune response"/>
    <property type="evidence" value="ECO:0007669"/>
    <property type="project" value="UniProtKB-KW"/>
</dbReference>
<keyword evidence="2" id="KW-0964">Secreted</keyword>
<dbReference type="Pfam" id="PF00089">
    <property type="entry name" value="Trypsin"/>
    <property type="match status" value="2"/>
</dbReference>
<dbReference type="InterPro" id="IPR009003">
    <property type="entry name" value="Peptidase_S1_PA"/>
</dbReference>
<evidence type="ECO:0000256" key="3">
    <source>
        <dbReference type="ARBA" id="ARBA00022588"/>
    </source>
</evidence>
<feature type="signal peptide" evidence="13">
    <location>
        <begin position="1"/>
        <end position="20"/>
    </location>
</feature>
<evidence type="ECO:0000259" key="15">
    <source>
        <dbReference type="PROSITE" id="PS51888"/>
    </source>
</evidence>